<keyword evidence="3" id="KW-0808">Transferase</keyword>
<dbReference type="GO" id="GO:0010629">
    <property type="term" value="P:negative regulation of gene expression"/>
    <property type="evidence" value="ECO:0007669"/>
    <property type="project" value="TreeGrafter"/>
</dbReference>
<dbReference type="Gene3D" id="3.40.220.10">
    <property type="entry name" value="Leucine Aminopeptidase, subunit E, domain 1"/>
    <property type="match status" value="1"/>
</dbReference>
<dbReference type="GO" id="GO:0005634">
    <property type="term" value="C:nucleus"/>
    <property type="evidence" value="ECO:0007669"/>
    <property type="project" value="UniProtKB-SubCell"/>
</dbReference>
<keyword evidence="8" id="KW-1185">Reference proteome</keyword>
<sequence length="305" mass="34903">MITIFLLHIIDKPSLGDHCFYQQKSSAVILYIPAWKNDGKEKHTVFSILDTFYKKEPSEKPKSDMPLVLFLSELTKQGWPCQKFLKEFLLAWSRNCVLSPLYILEPNRETFETASDVVHKFALQTSRPPRIKITVKTGEIAKLKTAAIVNSANENLTLINGVVSKSILLAAGQNIQDECTEIMRQRRHKQLNSKEVVVSSGYNLKCRYVFHGSLASWGEQTLAEFVYICLREADLRRLLSISFPSLGMGNKSYPPDNVAAIMFQTVQRYDIERTMRHLQVVDFVIYEKDSIALVVSIIYDLKYIT</sequence>
<dbReference type="PANTHER" id="PTHR14453">
    <property type="entry name" value="PARP/ZINC FINGER CCCH TYPE DOMAIN CONTAINING PROTEIN"/>
    <property type="match status" value="1"/>
</dbReference>
<evidence type="ECO:0000256" key="5">
    <source>
        <dbReference type="ARBA" id="ARBA00023242"/>
    </source>
</evidence>
<comment type="subcellular location">
    <subcellularLocation>
        <location evidence="1">Nucleus</location>
    </subcellularLocation>
</comment>
<dbReference type="GO" id="GO:0070212">
    <property type="term" value="P:protein poly-ADP-ribosylation"/>
    <property type="evidence" value="ECO:0007669"/>
    <property type="project" value="TreeGrafter"/>
</dbReference>
<dbReference type="InterPro" id="IPR052056">
    <property type="entry name" value="Mono-ARTD/PARP"/>
</dbReference>
<dbReference type="PANTHER" id="PTHR14453:SF70">
    <property type="entry name" value="PROTEIN MONO-ADP-RIBOSYLTRANSFERASE PARP9"/>
    <property type="match status" value="1"/>
</dbReference>
<keyword evidence="2" id="KW-0328">Glycosyltransferase</keyword>
<reference evidence="7" key="1">
    <citation type="submission" date="2021-03" db="EMBL/GenBank/DDBJ databases">
        <authorList>
            <person name="Bekaert M."/>
        </authorList>
    </citation>
    <scope>NUCLEOTIDE SEQUENCE</scope>
</reference>
<organism evidence="7 8">
    <name type="scientific">Mytilus edulis</name>
    <name type="common">Blue mussel</name>
    <dbReference type="NCBI Taxonomy" id="6550"/>
    <lineage>
        <taxon>Eukaryota</taxon>
        <taxon>Metazoa</taxon>
        <taxon>Spiralia</taxon>
        <taxon>Lophotrochozoa</taxon>
        <taxon>Mollusca</taxon>
        <taxon>Bivalvia</taxon>
        <taxon>Autobranchia</taxon>
        <taxon>Pteriomorphia</taxon>
        <taxon>Mytilida</taxon>
        <taxon>Mytiloidea</taxon>
        <taxon>Mytilidae</taxon>
        <taxon>Mytilinae</taxon>
        <taxon>Mytilus</taxon>
    </lineage>
</organism>
<dbReference type="OrthoDB" id="10052316at2759"/>
<comment type="caution">
    <text evidence="7">The sequence shown here is derived from an EMBL/GenBank/DDBJ whole genome shotgun (WGS) entry which is preliminary data.</text>
</comment>
<dbReference type="Proteomes" id="UP000683360">
    <property type="component" value="Unassembled WGS sequence"/>
</dbReference>
<dbReference type="GO" id="GO:0003950">
    <property type="term" value="F:NAD+ poly-ADP-ribosyltransferase activity"/>
    <property type="evidence" value="ECO:0007669"/>
    <property type="project" value="TreeGrafter"/>
</dbReference>
<dbReference type="EMBL" id="CAJPWZ010002721">
    <property type="protein sequence ID" value="CAG2243961.1"/>
    <property type="molecule type" value="Genomic_DNA"/>
</dbReference>
<feature type="domain" description="Macro" evidence="6">
    <location>
        <begin position="120"/>
        <end position="302"/>
    </location>
</feature>
<keyword evidence="5" id="KW-0539">Nucleus</keyword>
<dbReference type="GO" id="GO:0060335">
    <property type="term" value="P:positive regulation of type II interferon-mediated signaling pathway"/>
    <property type="evidence" value="ECO:0007669"/>
    <property type="project" value="TreeGrafter"/>
</dbReference>
<protein>
    <recommendedName>
        <fullName evidence="6">Macro domain-containing protein</fullName>
    </recommendedName>
</protein>
<evidence type="ECO:0000313" key="8">
    <source>
        <dbReference type="Proteomes" id="UP000683360"/>
    </source>
</evidence>
<dbReference type="Pfam" id="PF01661">
    <property type="entry name" value="Macro"/>
    <property type="match status" value="1"/>
</dbReference>
<name>A0A8S3UNP4_MYTED</name>
<evidence type="ECO:0000256" key="1">
    <source>
        <dbReference type="ARBA" id="ARBA00004123"/>
    </source>
</evidence>
<evidence type="ECO:0000259" key="6">
    <source>
        <dbReference type="PROSITE" id="PS51154"/>
    </source>
</evidence>
<dbReference type="SUPFAM" id="SSF52949">
    <property type="entry name" value="Macro domain-like"/>
    <property type="match status" value="1"/>
</dbReference>
<dbReference type="AlphaFoldDB" id="A0A8S3UNP4"/>
<evidence type="ECO:0000313" key="7">
    <source>
        <dbReference type="EMBL" id="CAG2243961.1"/>
    </source>
</evidence>
<dbReference type="GO" id="GO:0005737">
    <property type="term" value="C:cytoplasm"/>
    <property type="evidence" value="ECO:0007669"/>
    <property type="project" value="TreeGrafter"/>
</dbReference>
<proteinExistence type="predicted"/>
<dbReference type="GO" id="GO:0003714">
    <property type="term" value="F:transcription corepressor activity"/>
    <property type="evidence" value="ECO:0007669"/>
    <property type="project" value="TreeGrafter"/>
</dbReference>
<accession>A0A8S3UNP4</accession>
<dbReference type="PROSITE" id="PS51154">
    <property type="entry name" value="MACRO"/>
    <property type="match status" value="1"/>
</dbReference>
<gene>
    <name evidence="7" type="ORF">MEDL_56049</name>
</gene>
<dbReference type="SMART" id="SM00506">
    <property type="entry name" value="A1pp"/>
    <property type="match status" value="1"/>
</dbReference>
<keyword evidence="4" id="KW-0520">NAD</keyword>
<dbReference type="InterPro" id="IPR002589">
    <property type="entry name" value="Macro_dom"/>
</dbReference>
<dbReference type="InterPro" id="IPR043472">
    <property type="entry name" value="Macro_dom-like"/>
</dbReference>
<evidence type="ECO:0000256" key="4">
    <source>
        <dbReference type="ARBA" id="ARBA00023027"/>
    </source>
</evidence>
<dbReference type="GO" id="GO:1990404">
    <property type="term" value="F:NAD+-protein mono-ADP-ribosyltransferase activity"/>
    <property type="evidence" value="ECO:0007669"/>
    <property type="project" value="TreeGrafter"/>
</dbReference>
<evidence type="ECO:0000256" key="2">
    <source>
        <dbReference type="ARBA" id="ARBA00022676"/>
    </source>
</evidence>
<dbReference type="GO" id="GO:0044389">
    <property type="term" value="F:ubiquitin-like protein ligase binding"/>
    <property type="evidence" value="ECO:0007669"/>
    <property type="project" value="TreeGrafter"/>
</dbReference>
<evidence type="ECO:0000256" key="3">
    <source>
        <dbReference type="ARBA" id="ARBA00022679"/>
    </source>
</evidence>